<keyword evidence="3" id="KW-1185">Reference proteome</keyword>
<name>A0A1Y2HIG1_9FUNG</name>
<feature type="region of interest" description="Disordered" evidence="1">
    <location>
        <begin position="93"/>
        <end position="113"/>
    </location>
</feature>
<proteinExistence type="predicted"/>
<dbReference type="OrthoDB" id="5521884at2759"/>
<protein>
    <submittedName>
        <fullName evidence="2">Uncharacterized protein</fullName>
    </submittedName>
</protein>
<accession>A0A1Y2HIG1</accession>
<dbReference type="EMBL" id="MCFL01000033">
    <property type="protein sequence ID" value="ORZ33774.1"/>
    <property type="molecule type" value="Genomic_DNA"/>
</dbReference>
<evidence type="ECO:0000313" key="2">
    <source>
        <dbReference type="EMBL" id="ORZ33774.1"/>
    </source>
</evidence>
<evidence type="ECO:0000256" key="1">
    <source>
        <dbReference type="SAM" id="MobiDB-lite"/>
    </source>
</evidence>
<dbReference type="Proteomes" id="UP000193411">
    <property type="component" value="Unassembled WGS sequence"/>
</dbReference>
<reference evidence="2 3" key="1">
    <citation type="submission" date="2016-07" db="EMBL/GenBank/DDBJ databases">
        <title>Pervasive Adenine N6-methylation of Active Genes in Fungi.</title>
        <authorList>
            <consortium name="DOE Joint Genome Institute"/>
            <person name="Mondo S.J."/>
            <person name="Dannebaum R.O."/>
            <person name="Kuo R.C."/>
            <person name="Labutti K."/>
            <person name="Haridas S."/>
            <person name="Kuo A."/>
            <person name="Salamov A."/>
            <person name="Ahrendt S.R."/>
            <person name="Lipzen A."/>
            <person name="Sullivan W."/>
            <person name="Andreopoulos W.B."/>
            <person name="Clum A."/>
            <person name="Lindquist E."/>
            <person name="Daum C."/>
            <person name="Ramamoorthy G.K."/>
            <person name="Gryganskyi A."/>
            <person name="Culley D."/>
            <person name="Magnuson J.K."/>
            <person name="James T.Y."/>
            <person name="O'Malley M.A."/>
            <person name="Stajich J.E."/>
            <person name="Spatafora J.W."/>
            <person name="Visel A."/>
            <person name="Grigoriev I.V."/>
        </authorList>
    </citation>
    <scope>NUCLEOTIDE SEQUENCE [LARGE SCALE GENOMIC DNA]</scope>
    <source>
        <strain evidence="2 3">PL171</strain>
    </source>
</reference>
<organism evidence="2 3">
    <name type="scientific">Catenaria anguillulae PL171</name>
    <dbReference type="NCBI Taxonomy" id="765915"/>
    <lineage>
        <taxon>Eukaryota</taxon>
        <taxon>Fungi</taxon>
        <taxon>Fungi incertae sedis</taxon>
        <taxon>Blastocladiomycota</taxon>
        <taxon>Blastocladiomycetes</taxon>
        <taxon>Blastocladiales</taxon>
        <taxon>Catenariaceae</taxon>
        <taxon>Catenaria</taxon>
    </lineage>
</organism>
<gene>
    <name evidence="2" type="ORF">BCR44DRAFT_55578</name>
</gene>
<dbReference type="AlphaFoldDB" id="A0A1Y2HIG1"/>
<feature type="region of interest" description="Disordered" evidence="1">
    <location>
        <begin position="16"/>
        <end position="53"/>
    </location>
</feature>
<evidence type="ECO:0000313" key="3">
    <source>
        <dbReference type="Proteomes" id="UP000193411"/>
    </source>
</evidence>
<sequence length="264" mass="28057">MISSSFTSPRVAEHLPWPVPASTDPIAHTGPAGNHPSNETYESTSHSSYISHQRDTHRFDAIHEYAHNKAKAHQPAEWASSGEKTAYVSSYKSTFQGSPTRDAPNGGATKIPPIPRTALGKSTNHHEQVIADTRAQQQHPFIHPYPYPPSIMHAVSVHGVGNSAALDAIQGSAAGGIAREQSATGTTTATVPVTQGYNILNGSEMPAYARAKQPGTFFAGRVSAAKLEAKTNARTSGYDIISHETHAGAAMGGRSTWGQHGHKQ</sequence>
<comment type="caution">
    <text evidence="2">The sequence shown here is derived from an EMBL/GenBank/DDBJ whole genome shotgun (WGS) entry which is preliminary data.</text>
</comment>
<feature type="compositionally biased region" description="Polar residues" evidence="1">
    <location>
        <begin position="35"/>
        <end position="51"/>
    </location>
</feature>